<keyword evidence="4" id="KW-1185">Reference proteome</keyword>
<dbReference type="InterPro" id="IPR036058">
    <property type="entry name" value="Kazal_dom_sf"/>
</dbReference>
<dbReference type="InterPro" id="IPR002350">
    <property type="entry name" value="Kazal_dom"/>
</dbReference>
<dbReference type="Gene3D" id="3.30.60.30">
    <property type="match status" value="1"/>
</dbReference>
<gene>
    <name evidence="3" type="ORF">KGM_201032</name>
</gene>
<proteinExistence type="predicted"/>
<feature type="signal peptide" evidence="1">
    <location>
        <begin position="1"/>
        <end position="18"/>
    </location>
</feature>
<dbReference type="InParanoid" id="A0A212FFL9"/>
<dbReference type="AlphaFoldDB" id="A0A212FFL9"/>
<evidence type="ECO:0000313" key="4">
    <source>
        <dbReference type="Proteomes" id="UP000007151"/>
    </source>
</evidence>
<dbReference type="SUPFAM" id="SSF100895">
    <property type="entry name" value="Kazal-type serine protease inhibitors"/>
    <property type="match status" value="1"/>
</dbReference>
<sequence length="81" mass="9187">MNFKLVSLLALMVVSCMSFPQKSFSPCACSKIYRPLCASDGRSYTNPCEFECRAKYYLAHFAKEIFFVKDVMCSFTNVAAE</sequence>
<feature type="domain" description="Kazal-like" evidence="2">
    <location>
        <begin position="10"/>
        <end position="66"/>
    </location>
</feature>
<evidence type="ECO:0000259" key="2">
    <source>
        <dbReference type="PROSITE" id="PS51465"/>
    </source>
</evidence>
<comment type="caution">
    <text evidence="3">The sequence shown here is derived from an EMBL/GenBank/DDBJ whole genome shotgun (WGS) entry which is preliminary data.</text>
</comment>
<dbReference type="KEGG" id="dpl:KGM_201032"/>
<evidence type="ECO:0000313" key="3">
    <source>
        <dbReference type="EMBL" id="OWR52526.1"/>
    </source>
</evidence>
<dbReference type="EMBL" id="AGBW02008805">
    <property type="protein sequence ID" value="OWR52526.1"/>
    <property type="molecule type" value="Genomic_DNA"/>
</dbReference>
<protein>
    <recommendedName>
        <fullName evidence="2">Kazal-like domain-containing protein</fullName>
    </recommendedName>
</protein>
<evidence type="ECO:0000256" key="1">
    <source>
        <dbReference type="SAM" id="SignalP"/>
    </source>
</evidence>
<dbReference type="PROSITE" id="PS00282">
    <property type="entry name" value="KAZAL_1"/>
    <property type="match status" value="1"/>
</dbReference>
<organism evidence="3 4">
    <name type="scientific">Danaus plexippus plexippus</name>
    <dbReference type="NCBI Taxonomy" id="278856"/>
    <lineage>
        <taxon>Eukaryota</taxon>
        <taxon>Metazoa</taxon>
        <taxon>Ecdysozoa</taxon>
        <taxon>Arthropoda</taxon>
        <taxon>Hexapoda</taxon>
        <taxon>Insecta</taxon>
        <taxon>Pterygota</taxon>
        <taxon>Neoptera</taxon>
        <taxon>Endopterygota</taxon>
        <taxon>Lepidoptera</taxon>
        <taxon>Glossata</taxon>
        <taxon>Ditrysia</taxon>
        <taxon>Papilionoidea</taxon>
        <taxon>Nymphalidae</taxon>
        <taxon>Danainae</taxon>
        <taxon>Danaini</taxon>
        <taxon>Danaina</taxon>
        <taxon>Danaus</taxon>
        <taxon>Danaus</taxon>
    </lineage>
</organism>
<reference evidence="3 4" key="1">
    <citation type="journal article" date="2011" name="Cell">
        <title>The monarch butterfly genome yields insights into long-distance migration.</title>
        <authorList>
            <person name="Zhan S."/>
            <person name="Merlin C."/>
            <person name="Boore J.L."/>
            <person name="Reppert S.M."/>
        </authorList>
    </citation>
    <scope>NUCLEOTIDE SEQUENCE [LARGE SCALE GENOMIC DNA]</scope>
    <source>
        <strain evidence="3">F-2</strain>
    </source>
</reference>
<keyword evidence="1" id="KW-0732">Signal</keyword>
<dbReference type="CDD" id="cd00104">
    <property type="entry name" value="KAZAL_FS"/>
    <property type="match status" value="1"/>
</dbReference>
<dbReference type="PROSITE" id="PS51257">
    <property type="entry name" value="PROKAR_LIPOPROTEIN"/>
    <property type="match status" value="1"/>
</dbReference>
<name>A0A212FFL9_DANPL</name>
<dbReference type="FunCoup" id="A0A212FFL9">
    <property type="interactions" value="13"/>
</dbReference>
<dbReference type="PROSITE" id="PS51465">
    <property type="entry name" value="KAZAL_2"/>
    <property type="match status" value="1"/>
</dbReference>
<dbReference type="SMART" id="SM00280">
    <property type="entry name" value="KAZAL"/>
    <property type="match status" value="1"/>
</dbReference>
<accession>A0A212FFL9</accession>
<dbReference type="Pfam" id="PF00050">
    <property type="entry name" value="Kazal_1"/>
    <property type="match status" value="1"/>
</dbReference>
<dbReference type="Proteomes" id="UP000007151">
    <property type="component" value="Unassembled WGS sequence"/>
</dbReference>
<feature type="chain" id="PRO_5012826627" description="Kazal-like domain-containing protein" evidence="1">
    <location>
        <begin position="19"/>
        <end position="81"/>
    </location>
</feature>